<sequence length="145" mass="16675">MTTLPTTRALPVSVCSRCGGRSEHFGPNVTYDGMNFCAKPGCPRRQVCAFRCVKHNRSFDMDPTKVRVYRFCHICRVDALALGEADVNLHQYIVPNVEIFITRLRWIPLPLPNPSPTVPPVRLVFKRKRRKGAFKRSKLRYSFKP</sequence>
<organism evidence="1 2">
    <name type="scientific">Aphanomyces euteiches</name>
    <dbReference type="NCBI Taxonomy" id="100861"/>
    <lineage>
        <taxon>Eukaryota</taxon>
        <taxon>Sar</taxon>
        <taxon>Stramenopiles</taxon>
        <taxon>Oomycota</taxon>
        <taxon>Saprolegniomycetes</taxon>
        <taxon>Saprolegniales</taxon>
        <taxon>Verrucalvaceae</taxon>
        <taxon>Aphanomyces</taxon>
    </lineage>
</organism>
<dbReference type="EMBL" id="VJMJ01000126">
    <property type="protein sequence ID" value="KAF0733139.1"/>
    <property type="molecule type" value="Genomic_DNA"/>
</dbReference>
<accession>A0A6G0X042</accession>
<dbReference type="VEuPathDB" id="FungiDB:AeMF1_021313"/>
<protein>
    <submittedName>
        <fullName evidence="1">Uncharacterized protein</fullName>
    </submittedName>
</protein>
<reference evidence="1 2" key="1">
    <citation type="submission" date="2019-07" db="EMBL/GenBank/DDBJ databases">
        <title>Genomics analysis of Aphanomyces spp. identifies a new class of oomycete effector associated with host adaptation.</title>
        <authorList>
            <person name="Gaulin E."/>
        </authorList>
    </citation>
    <scope>NUCLEOTIDE SEQUENCE [LARGE SCALE GENOMIC DNA]</scope>
    <source>
        <strain evidence="1 2">ATCC 201684</strain>
    </source>
</reference>
<keyword evidence="2" id="KW-1185">Reference proteome</keyword>
<proteinExistence type="predicted"/>
<name>A0A6G0X042_9STRA</name>
<gene>
    <name evidence="1" type="ORF">Ae201684_009960</name>
</gene>
<dbReference type="AlphaFoldDB" id="A0A6G0X042"/>
<evidence type="ECO:0000313" key="1">
    <source>
        <dbReference type="EMBL" id="KAF0733139.1"/>
    </source>
</evidence>
<evidence type="ECO:0000313" key="2">
    <source>
        <dbReference type="Proteomes" id="UP000481153"/>
    </source>
</evidence>
<comment type="caution">
    <text evidence="1">The sequence shown here is derived from an EMBL/GenBank/DDBJ whole genome shotgun (WGS) entry which is preliminary data.</text>
</comment>
<dbReference type="Proteomes" id="UP000481153">
    <property type="component" value="Unassembled WGS sequence"/>
</dbReference>